<accession>A0A9P6KIV9</accession>
<dbReference type="Pfam" id="PF00520">
    <property type="entry name" value="Ion_trans"/>
    <property type="match status" value="4"/>
</dbReference>
<evidence type="ECO:0000256" key="8">
    <source>
        <dbReference type="ARBA" id="ARBA00022882"/>
    </source>
</evidence>
<keyword evidence="10" id="KW-0406">Ion transport</keyword>
<feature type="transmembrane region" description="Helical" evidence="15">
    <location>
        <begin position="1315"/>
        <end position="1340"/>
    </location>
</feature>
<dbReference type="GO" id="GO:0005891">
    <property type="term" value="C:voltage-gated calcium channel complex"/>
    <property type="evidence" value="ECO:0007669"/>
    <property type="project" value="TreeGrafter"/>
</dbReference>
<keyword evidence="5" id="KW-0107">Calcium channel</keyword>
<dbReference type="GO" id="GO:0098703">
    <property type="term" value="P:calcium ion import across plasma membrane"/>
    <property type="evidence" value="ECO:0007669"/>
    <property type="project" value="TreeGrafter"/>
</dbReference>
<feature type="transmembrane region" description="Helical" evidence="15">
    <location>
        <begin position="428"/>
        <end position="447"/>
    </location>
</feature>
<dbReference type="Gene3D" id="1.10.287.70">
    <property type="match status" value="3"/>
</dbReference>
<evidence type="ECO:0000256" key="10">
    <source>
        <dbReference type="ARBA" id="ARBA00023065"/>
    </source>
</evidence>
<keyword evidence="11 15" id="KW-0472">Membrane</keyword>
<feature type="transmembrane region" description="Helical" evidence="15">
    <location>
        <begin position="491"/>
        <end position="508"/>
    </location>
</feature>
<keyword evidence="2" id="KW-0813">Transport</keyword>
<evidence type="ECO:0000313" key="18">
    <source>
        <dbReference type="Proteomes" id="UP000780801"/>
    </source>
</evidence>
<dbReference type="GO" id="GO:0008331">
    <property type="term" value="F:high voltage-gated calcium channel activity"/>
    <property type="evidence" value="ECO:0007669"/>
    <property type="project" value="TreeGrafter"/>
</dbReference>
<feature type="transmembrane region" description="Helical" evidence="15">
    <location>
        <begin position="20"/>
        <end position="44"/>
    </location>
</feature>
<evidence type="ECO:0000256" key="5">
    <source>
        <dbReference type="ARBA" id="ARBA00022673"/>
    </source>
</evidence>
<keyword evidence="7" id="KW-0106">Calcium</keyword>
<dbReference type="GO" id="GO:0005509">
    <property type="term" value="F:calcium ion binding"/>
    <property type="evidence" value="ECO:0007669"/>
    <property type="project" value="InterPro"/>
</dbReference>
<name>A0A9P6KIV9_9FUNG</name>
<evidence type="ECO:0000256" key="3">
    <source>
        <dbReference type="ARBA" id="ARBA00022553"/>
    </source>
</evidence>
<gene>
    <name evidence="17" type="primary">CCH1_2</name>
    <name evidence="17" type="ORF">BGW38_008523</name>
</gene>
<feature type="transmembrane region" description="Helical" evidence="15">
    <location>
        <begin position="213"/>
        <end position="233"/>
    </location>
</feature>
<feature type="transmembrane region" description="Helical" evidence="15">
    <location>
        <begin position="878"/>
        <end position="894"/>
    </location>
</feature>
<feature type="transmembrane region" description="Helical" evidence="15">
    <location>
        <begin position="1163"/>
        <end position="1181"/>
    </location>
</feature>
<feature type="region of interest" description="Disordered" evidence="14">
    <location>
        <begin position="1667"/>
        <end position="1766"/>
    </location>
</feature>
<keyword evidence="12" id="KW-0325">Glycoprotein</keyword>
<keyword evidence="6 15" id="KW-0812">Transmembrane</keyword>
<evidence type="ECO:0000256" key="14">
    <source>
        <dbReference type="SAM" id="MobiDB-lite"/>
    </source>
</evidence>
<feature type="transmembrane region" description="Helical" evidence="15">
    <location>
        <begin position="914"/>
        <end position="938"/>
    </location>
</feature>
<evidence type="ECO:0000256" key="1">
    <source>
        <dbReference type="ARBA" id="ARBA00004141"/>
    </source>
</evidence>
<proteinExistence type="predicted"/>
<dbReference type="InterPro" id="IPR050599">
    <property type="entry name" value="VDCC_alpha-1_subunit"/>
</dbReference>
<evidence type="ECO:0000259" key="16">
    <source>
        <dbReference type="PROSITE" id="PS50222"/>
    </source>
</evidence>
<evidence type="ECO:0000256" key="12">
    <source>
        <dbReference type="ARBA" id="ARBA00023180"/>
    </source>
</evidence>
<evidence type="ECO:0000256" key="9">
    <source>
        <dbReference type="ARBA" id="ARBA00022989"/>
    </source>
</evidence>
<feature type="transmembrane region" description="Helical" evidence="15">
    <location>
        <begin position="459"/>
        <end position="479"/>
    </location>
</feature>
<evidence type="ECO:0000256" key="11">
    <source>
        <dbReference type="ARBA" id="ARBA00023136"/>
    </source>
</evidence>
<evidence type="ECO:0000256" key="4">
    <source>
        <dbReference type="ARBA" id="ARBA00022568"/>
    </source>
</evidence>
<keyword evidence="18" id="KW-1185">Reference proteome</keyword>
<protein>
    <submittedName>
        <fullName evidence="17">Calcium channel protein</fullName>
    </submittedName>
</protein>
<dbReference type="SUPFAM" id="SSF81324">
    <property type="entry name" value="Voltage-gated potassium channels"/>
    <property type="match status" value="3"/>
</dbReference>
<evidence type="ECO:0000256" key="15">
    <source>
        <dbReference type="SAM" id="Phobius"/>
    </source>
</evidence>
<sequence>MVSSPNGTDNVWGTLWVDYGLLVIFILYTIEIGARVIVSGLIFYPNDGDKIRKFFGKKQRTDNLHDTNPTILRKMPHIQKKETMLAPSPTIRPMGQASPMSAATKGRAATIIDFAIGRQTTVTQFIPTYMDPLIAYKPQFIDAGPQIPFLRHTFNRIDMLAVVCYWIDFALMMAGVREIYVFKAIAAMRTLRLLNITSGSSTILHSLKKSAPLLVNIALFIVFFFILFSIIGVQAFKGSFSRRCVPRLDTPGKYLNETNIQEQFCGGHYDFNDTSLKKSYIMRDGSDSPTSPKGYICAVDYVCKDIGVNYNYAVSFDNIFSAMVPVYVLMTGQTWTDLMYKVMDSEYPWSSIYFVLVVLVMNFWILNLFIAVINEMFAKIRDDSSNNSAFSSDKNENKNILNESVSHYTYAEDNKFQKQKLWIERLEFFWVVAVVVDLVFQCLPQYTTPPERLAQLGQIELVFTIAFVFDVLIRFLIYMPDTKEFFRSRKNCVDLFLALVTMIIQIPAIRSQRIYIYLSVFQVLRIYRPIIYVERLQTLIRRVVGGWVGLLNLIFFIALFLGVVSVMAGILFREIVKEDESMDFSDFYVSYLGMYQAINGRFPGRQVVVSTLFTFAFYCFANFVLVNMLIAIIMENFEGGAEAAKHAQQIVDYALAAGKPKDEERKFINYLRMYLKPYPKSIGIDIIHSGWVHRMRKGLARHFLLGDKELFHGTDQDPLLRDNKDPKKHMRRASNQSDLSLSTNYTPLSRGDDYDGNFRSFVAARDDPSQDDGNPLKETKKRSCSSFIPRSLRRRALSIFGPDNKLRRLFQRFVTPGGGRRRDGEQENVMLSRPFNVMVTFAILACVIVAVITTPVWRFEQSRMPSYKRSVIITTSDYVFPFFFTIEFFIRVIADGFIFTPDAYLNTFWNKIDFFVLLTLYAPLVANLTNSQGVSRFFRSLKALRALRLINQSAYIKGTFHAVLVAGFPQLFDAMLLCMTLIVPFAIYGMRLFSGFFFSCNDSDNTIQSVNHCVGIFEDPETSLWKPRVWSNPDVYSFNNFGASFLILFEIVSQEGWTGVMKTARDIVGLGLQPAQDASRYNGIFFVLFNLAGGFFVSALFVAIVIENYTKRTGTAFMTADQRRWMDLKKLLGGITMSKVRSIPPEDPIRRFFYTIVSPKKGWFTHLLTFVTVLNGILLATEHVNSGDLEMIKNWVSLVLLSVYMIEIVLKVGGLGWLGFRKNRWNLYNSIVSTCAFFITILRVGGNSWQWLIQLQKLLQTAILFRLVPRIDSLNQLFMTMAEGWNDLMHDFAVEKPNCVNQPYDYLLSDCGSTAWAYTLFISFNIISMYIFTNMFIVVVMHNFSYVYQIAPGFSLITREEIRGYKRAWAEVDKERTGYIQERDLTKFLMKLRGVFDLRIYNEEHTLQKLQSRLETVRPNAVKLSARELEKNTSGPNQARKVLMLNETNRRSTFIDLGPNKSDGKQKVPDYQKLDLSSKLHQDYNLAAFNSAIANMDHEQIQRRRRVYTFLYTEVVMSMEPIPGSEDRGKKGLLRWTSMGLSGGKSGAKSGGNGGNGGNGGIWSNRNSRDLNRKLDGDFEMGEIGGESQPDVGISFQKMLNILAHYKLIEDDQCLSIGDLLRHRQKMDRIHAQVNVTNVKGILLRVMLRRRFLKHYSAVNKILYRTHDSSDDDFGQDGAGSSASGSSSSKRHDLDKSQDPTAAPGTGRQRVQINVESPHEEEDHYDTDSAAAGVGTKAVQRSKKSGVKFEDDDKPPRRDRIDSNSASNMIEDLRDEWRLFISAHDLSTSVSGHDFKMELEDVQETSPSFTQVPPSEQFENIDLHSPAPRSKGSSGSKSGRR</sequence>
<feature type="transmembrane region" description="Helical" evidence="15">
    <location>
        <begin position="159"/>
        <end position="182"/>
    </location>
</feature>
<feature type="transmembrane region" description="Helical" evidence="15">
    <location>
        <begin position="1227"/>
        <end position="1245"/>
    </location>
</feature>
<feature type="compositionally biased region" description="Low complexity" evidence="14">
    <location>
        <begin position="1679"/>
        <end position="1688"/>
    </location>
</feature>
<evidence type="ECO:0000256" key="2">
    <source>
        <dbReference type="ARBA" id="ARBA00022448"/>
    </source>
</evidence>
<feature type="transmembrane region" description="Helical" evidence="15">
    <location>
        <begin position="612"/>
        <end position="634"/>
    </location>
</feature>
<feature type="region of interest" description="Disordered" evidence="14">
    <location>
        <begin position="1801"/>
        <end position="1841"/>
    </location>
</feature>
<keyword evidence="9 15" id="KW-1133">Transmembrane helix</keyword>
<dbReference type="InterPro" id="IPR005821">
    <property type="entry name" value="Ion_trans_dom"/>
</dbReference>
<organism evidence="17 18">
    <name type="scientific">Lunasporangiospora selenospora</name>
    <dbReference type="NCBI Taxonomy" id="979761"/>
    <lineage>
        <taxon>Eukaryota</taxon>
        <taxon>Fungi</taxon>
        <taxon>Fungi incertae sedis</taxon>
        <taxon>Mucoromycota</taxon>
        <taxon>Mortierellomycotina</taxon>
        <taxon>Mortierellomycetes</taxon>
        <taxon>Mortierellales</taxon>
        <taxon>Mortierellaceae</taxon>
        <taxon>Lunasporangiospora</taxon>
    </lineage>
</organism>
<feature type="compositionally biased region" description="Gly residues" evidence="14">
    <location>
        <begin position="1543"/>
        <end position="1561"/>
    </location>
</feature>
<dbReference type="Gene3D" id="1.20.120.350">
    <property type="entry name" value="Voltage-gated potassium channels. Chain C"/>
    <property type="match status" value="3"/>
</dbReference>
<feature type="compositionally biased region" description="Basic and acidic residues" evidence="14">
    <location>
        <begin position="716"/>
        <end position="725"/>
    </location>
</feature>
<feature type="compositionally biased region" description="Basic and acidic residues" evidence="14">
    <location>
        <begin position="1747"/>
        <end position="1762"/>
    </location>
</feature>
<feature type="compositionally biased region" description="Basic and acidic residues" evidence="14">
    <location>
        <begin position="764"/>
        <end position="778"/>
    </location>
</feature>
<feature type="region of interest" description="Disordered" evidence="14">
    <location>
        <begin position="764"/>
        <end position="784"/>
    </location>
</feature>
<dbReference type="InterPro" id="IPR002048">
    <property type="entry name" value="EF_hand_dom"/>
</dbReference>
<dbReference type="Proteomes" id="UP000780801">
    <property type="component" value="Unassembled WGS sequence"/>
</dbReference>
<feature type="transmembrane region" description="Helical" evidence="15">
    <location>
        <begin position="959"/>
        <end position="987"/>
    </location>
</feature>
<comment type="caution">
    <text evidence="17">The sequence shown here is derived from an EMBL/GenBank/DDBJ whole genome shotgun (WGS) entry which is preliminary data.</text>
</comment>
<feature type="transmembrane region" description="Helical" evidence="15">
    <location>
        <begin position="835"/>
        <end position="857"/>
    </location>
</feature>
<feature type="transmembrane region" description="Helical" evidence="15">
    <location>
        <begin position="1084"/>
        <end position="1106"/>
    </location>
</feature>
<feature type="transmembrane region" description="Helical" evidence="15">
    <location>
        <begin position="310"/>
        <end position="330"/>
    </location>
</feature>
<keyword evidence="4" id="KW-0109">Calcium transport</keyword>
<feature type="compositionally biased region" description="Polar residues" evidence="14">
    <location>
        <begin position="1804"/>
        <end position="1818"/>
    </location>
</feature>
<reference evidence="17" key="1">
    <citation type="journal article" date="2020" name="Fungal Divers.">
        <title>Resolving the Mortierellaceae phylogeny through synthesis of multi-gene phylogenetics and phylogenomics.</title>
        <authorList>
            <person name="Vandepol N."/>
            <person name="Liber J."/>
            <person name="Desiro A."/>
            <person name="Na H."/>
            <person name="Kennedy M."/>
            <person name="Barry K."/>
            <person name="Grigoriev I.V."/>
            <person name="Miller A.N."/>
            <person name="O'Donnell K."/>
            <person name="Stajich J.E."/>
            <person name="Bonito G."/>
        </authorList>
    </citation>
    <scope>NUCLEOTIDE SEQUENCE</scope>
    <source>
        <strain evidence="17">KOD1015</strain>
    </source>
</reference>
<keyword evidence="13" id="KW-0407">Ion channel</keyword>
<dbReference type="PROSITE" id="PS50222">
    <property type="entry name" value="EF_HAND_2"/>
    <property type="match status" value="1"/>
</dbReference>
<feature type="compositionally biased region" description="Polar residues" evidence="14">
    <location>
        <begin position="733"/>
        <end position="747"/>
    </location>
</feature>
<evidence type="ECO:0000256" key="6">
    <source>
        <dbReference type="ARBA" id="ARBA00022692"/>
    </source>
</evidence>
<evidence type="ECO:0000256" key="13">
    <source>
        <dbReference type="ARBA" id="ARBA00023303"/>
    </source>
</evidence>
<evidence type="ECO:0000313" key="17">
    <source>
        <dbReference type="EMBL" id="KAF9586210.1"/>
    </source>
</evidence>
<feature type="domain" description="EF-hand" evidence="16">
    <location>
        <begin position="1360"/>
        <end position="1395"/>
    </location>
</feature>
<dbReference type="InterPro" id="IPR027359">
    <property type="entry name" value="Volt_channel_dom_sf"/>
</dbReference>
<feature type="region of interest" description="Disordered" evidence="14">
    <location>
        <begin position="1543"/>
        <end position="1568"/>
    </location>
</feature>
<feature type="compositionally biased region" description="Low complexity" evidence="14">
    <location>
        <begin position="1829"/>
        <end position="1841"/>
    </location>
</feature>
<dbReference type="EMBL" id="JAABOA010000059">
    <property type="protein sequence ID" value="KAF9586210.1"/>
    <property type="molecule type" value="Genomic_DNA"/>
</dbReference>
<feature type="transmembrane region" description="Helical" evidence="15">
    <location>
        <begin position="350"/>
        <end position="373"/>
    </location>
</feature>
<dbReference type="PANTHER" id="PTHR45628:SF7">
    <property type="entry name" value="VOLTAGE-DEPENDENT CALCIUM CHANNEL TYPE A SUBUNIT ALPHA-1"/>
    <property type="match status" value="1"/>
</dbReference>
<feature type="transmembrane region" description="Helical" evidence="15">
    <location>
        <begin position="1201"/>
        <end position="1220"/>
    </location>
</feature>
<dbReference type="PANTHER" id="PTHR45628">
    <property type="entry name" value="VOLTAGE-DEPENDENT CALCIUM CHANNEL TYPE A SUBUNIT ALPHA-1"/>
    <property type="match status" value="1"/>
</dbReference>
<dbReference type="OrthoDB" id="416585at2759"/>
<feature type="region of interest" description="Disordered" evidence="14">
    <location>
        <begin position="716"/>
        <end position="752"/>
    </location>
</feature>
<comment type="subcellular location">
    <subcellularLocation>
        <location evidence="1">Membrane</location>
        <topology evidence="1">Multi-pass membrane protein</topology>
    </subcellularLocation>
</comment>
<evidence type="ECO:0000256" key="7">
    <source>
        <dbReference type="ARBA" id="ARBA00022837"/>
    </source>
</evidence>
<keyword evidence="8" id="KW-0851">Voltage-gated channel</keyword>
<feature type="transmembrane region" description="Helical" evidence="15">
    <location>
        <begin position="545"/>
        <end position="572"/>
    </location>
</feature>
<keyword evidence="3" id="KW-0597">Phosphoprotein</keyword>